<protein>
    <submittedName>
        <fullName evidence="1">Uncharacterized protein</fullName>
    </submittedName>
</protein>
<keyword evidence="2" id="KW-1185">Reference proteome</keyword>
<name>A0AAV4R6H8_CAEEX</name>
<proteinExistence type="predicted"/>
<organism evidence="1 2">
    <name type="scientific">Caerostris extrusa</name>
    <name type="common">Bark spider</name>
    <name type="synonym">Caerostris bankana</name>
    <dbReference type="NCBI Taxonomy" id="172846"/>
    <lineage>
        <taxon>Eukaryota</taxon>
        <taxon>Metazoa</taxon>
        <taxon>Ecdysozoa</taxon>
        <taxon>Arthropoda</taxon>
        <taxon>Chelicerata</taxon>
        <taxon>Arachnida</taxon>
        <taxon>Araneae</taxon>
        <taxon>Araneomorphae</taxon>
        <taxon>Entelegynae</taxon>
        <taxon>Araneoidea</taxon>
        <taxon>Araneidae</taxon>
        <taxon>Caerostris</taxon>
    </lineage>
</organism>
<evidence type="ECO:0000313" key="2">
    <source>
        <dbReference type="Proteomes" id="UP001054945"/>
    </source>
</evidence>
<reference evidence="1 2" key="1">
    <citation type="submission" date="2021-06" db="EMBL/GenBank/DDBJ databases">
        <title>Caerostris extrusa draft genome.</title>
        <authorList>
            <person name="Kono N."/>
            <person name="Arakawa K."/>
        </authorList>
    </citation>
    <scope>NUCLEOTIDE SEQUENCE [LARGE SCALE GENOMIC DNA]</scope>
</reference>
<sequence length="86" mass="9542">MNERPTSKMRDELTQHSFALLKLKTATALLIAALVSNPSAIPGFRSQFVVPISMEPVRRITVSAPTTSADSFFMKPFILDHRLLAN</sequence>
<gene>
    <name evidence="1" type="ORF">CEXT_458441</name>
</gene>
<dbReference type="Proteomes" id="UP001054945">
    <property type="component" value="Unassembled WGS sequence"/>
</dbReference>
<evidence type="ECO:0000313" key="1">
    <source>
        <dbReference type="EMBL" id="GIY15860.1"/>
    </source>
</evidence>
<accession>A0AAV4R6H8</accession>
<dbReference type="AlphaFoldDB" id="A0AAV4R6H8"/>
<dbReference type="EMBL" id="BPLR01007293">
    <property type="protein sequence ID" value="GIY15860.1"/>
    <property type="molecule type" value="Genomic_DNA"/>
</dbReference>
<comment type="caution">
    <text evidence="1">The sequence shown here is derived from an EMBL/GenBank/DDBJ whole genome shotgun (WGS) entry which is preliminary data.</text>
</comment>